<comment type="caution">
    <text evidence="2">The sequence shown here is derived from an EMBL/GenBank/DDBJ whole genome shotgun (WGS) entry which is preliminary data.</text>
</comment>
<dbReference type="SUPFAM" id="SSF53474">
    <property type="entry name" value="alpha/beta-Hydrolases"/>
    <property type="match status" value="1"/>
</dbReference>
<organism evidence="2">
    <name type="scientific">marine sediment metagenome</name>
    <dbReference type="NCBI Taxonomy" id="412755"/>
    <lineage>
        <taxon>unclassified sequences</taxon>
        <taxon>metagenomes</taxon>
        <taxon>ecological metagenomes</taxon>
    </lineage>
</organism>
<proteinExistence type="predicted"/>
<sequence>MNIVLVPGLFAKNWTLQPLRERLESLGYSCFGGGFWVNCLVMGEYEALVRTLRRVGPAVVIGHSAGGLLAVRAAQEHPDLVLKVIGLGSAVTGKVRCPVPWYEAGSWVRRFLPLGGFEEMQVFPVLHSLLPDSPAVQEWVIQKIGQLELDE</sequence>
<dbReference type="InterPro" id="IPR000073">
    <property type="entry name" value="AB_hydrolase_1"/>
</dbReference>
<dbReference type="AlphaFoldDB" id="A0A0F9JSS3"/>
<gene>
    <name evidence="2" type="ORF">LCGC14_1417640</name>
</gene>
<protein>
    <recommendedName>
        <fullName evidence="1">AB hydrolase-1 domain-containing protein</fullName>
    </recommendedName>
</protein>
<dbReference type="Gene3D" id="3.40.50.1820">
    <property type="entry name" value="alpha/beta hydrolase"/>
    <property type="match status" value="1"/>
</dbReference>
<name>A0A0F9JSS3_9ZZZZ</name>
<dbReference type="InterPro" id="IPR029058">
    <property type="entry name" value="AB_hydrolase_fold"/>
</dbReference>
<evidence type="ECO:0000313" key="2">
    <source>
        <dbReference type="EMBL" id="KKM72738.1"/>
    </source>
</evidence>
<reference evidence="2" key="1">
    <citation type="journal article" date="2015" name="Nature">
        <title>Complex archaea that bridge the gap between prokaryotes and eukaryotes.</title>
        <authorList>
            <person name="Spang A."/>
            <person name="Saw J.H."/>
            <person name="Jorgensen S.L."/>
            <person name="Zaremba-Niedzwiedzka K."/>
            <person name="Martijn J."/>
            <person name="Lind A.E."/>
            <person name="van Eijk R."/>
            <person name="Schleper C."/>
            <person name="Guy L."/>
            <person name="Ettema T.J."/>
        </authorList>
    </citation>
    <scope>NUCLEOTIDE SEQUENCE</scope>
</reference>
<dbReference type="Pfam" id="PF00561">
    <property type="entry name" value="Abhydrolase_1"/>
    <property type="match status" value="1"/>
</dbReference>
<dbReference type="EMBL" id="LAZR01009413">
    <property type="protein sequence ID" value="KKM72738.1"/>
    <property type="molecule type" value="Genomic_DNA"/>
</dbReference>
<accession>A0A0F9JSS3</accession>
<evidence type="ECO:0000259" key="1">
    <source>
        <dbReference type="Pfam" id="PF00561"/>
    </source>
</evidence>
<feature type="domain" description="AB hydrolase-1" evidence="1">
    <location>
        <begin position="55"/>
        <end position="108"/>
    </location>
</feature>